<reference evidence="6 7" key="1">
    <citation type="submission" date="2024-03" db="EMBL/GenBank/DDBJ databases">
        <title>Community enrichment and isolation of bacterial strains for fucoidan degradation.</title>
        <authorList>
            <person name="Sichert A."/>
        </authorList>
    </citation>
    <scope>NUCLEOTIDE SEQUENCE [LARGE SCALE GENOMIC DNA]</scope>
    <source>
        <strain evidence="6 7">AS76</strain>
    </source>
</reference>
<evidence type="ECO:0000313" key="6">
    <source>
        <dbReference type="EMBL" id="MEM5536862.1"/>
    </source>
</evidence>
<organism evidence="6 7">
    <name type="scientific">Neptuniibacter pectenicola</name>
    <dbReference type="NCBI Taxonomy" id="1806669"/>
    <lineage>
        <taxon>Bacteria</taxon>
        <taxon>Pseudomonadati</taxon>
        <taxon>Pseudomonadota</taxon>
        <taxon>Gammaproteobacteria</taxon>
        <taxon>Oceanospirillales</taxon>
        <taxon>Oceanospirillaceae</taxon>
        <taxon>Neptuniibacter</taxon>
    </lineage>
</organism>
<evidence type="ECO:0000256" key="5">
    <source>
        <dbReference type="SAM" id="MobiDB-lite"/>
    </source>
</evidence>
<evidence type="ECO:0000256" key="2">
    <source>
        <dbReference type="ARBA" id="ARBA00022576"/>
    </source>
</evidence>
<dbReference type="InterPro" id="IPR015421">
    <property type="entry name" value="PyrdxlP-dep_Trfase_major"/>
</dbReference>
<dbReference type="EMBL" id="JBBMRA010000009">
    <property type="protein sequence ID" value="MEM5536862.1"/>
    <property type="molecule type" value="Genomic_DNA"/>
</dbReference>
<keyword evidence="7" id="KW-1185">Reference proteome</keyword>
<dbReference type="PANTHER" id="PTHR11986:SF113">
    <property type="entry name" value="SUCCINYLORNITHINE TRANSAMINASE"/>
    <property type="match status" value="1"/>
</dbReference>
<feature type="compositionally biased region" description="Polar residues" evidence="5">
    <location>
        <begin position="1"/>
        <end position="18"/>
    </location>
</feature>
<dbReference type="CDD" id="cd00610">
    <property type="entry name" value="OAT_like"/>
    <property type="match status" value="1"/>
</dbReference>
<protein>
    <submittedName>
        <fullName evidence="6">Aminotransferase class III-fold pyridoxal phosphate-dependent enzyme</fullName>
    </submittedName>
</protein>
<dbReference type="Gene3D" id="3.90.1150.10">
    <property type="entry name" value="Aspartate Aminotransferase, domain 1"/>
    <property type="match status" value="1"/>
</dbReference>
<dbReference type="Gene3D" id="3.40.640.10">
    <property type="entry name" value="Type I PLP-dependent aspartate aminotransferase-like (Major domain)"/>
    <property type="match status" value="1"/>
</dbReference>
<evidence type="ECO:0000256" key="3">
    <source>
        <dbReference type="ARBA" id="ARBA00022898"/>
    </source>
</evidence>
<dbReference type="InterPro" id="IPR005814">
    <property type="entry name" value="Aminotrans_3"/>
</dbReference>
<dbReference type="Proteomes" id="UP001449225">
    <property type="component" value="Unassembled WGS sequence"/>
</dbReference>
<dbReference type="InterPro" id="IPR015424">
    <property type="entry name" value="PyrdxlP-dep_Trfase"/>
</dbReference>
<dbReference type="Pfam" id="PF00202">
    <property type="entry name" value="Aminotran_3"/>
    <property type="match status" value="2"/>
</dbReference>
<evidence type="ECO:0000256" key="1">
    <source>
        <dbReference type="ARBA" id="ARBA00001933"/>
    </source>
</evidence>
<feature type="region of interest" description="Disordered" evidence="5">
    <location>
        <begin position="1"/>
        <end position="28"/>
    </location>
</feature>
<dbReference type="PANTHER" id="PTHR11986">
    <property type="entry name" value="AMINOTRANSFERASE CLASS III"/>
    <property type="match status" value="1"/>
</dbReference>
<proteinExistence type="inferred from homology"/>
<dbReference type="RefSeq" id="WP_067985026.1">
    <property type="nucleotide sequence ID" value="NZ_JBBMRA010000009.1"/>
</dbReference>
<keyword evidence="2 6" id="KW-0808">Transferase</keyword>
<dbReference type="GO" id="GO:0008483">
    <property type="term" value="F:transaminase activity"/>
    <property type="evidence" value="ECO:0007669"/>
    <property type="project" value="UniProtKB-KW"/>
</dbReference>
<comment type="cofactor">
    <cofactor evidence="1">
        <name>pyridoxal 5'-phosphate</name>
        <dbReference type="ChEBI" id="CHEBI:597326"/>
    </cofactor>
</comment>
<sequence length="390" mass="42920">MQSNIPRETFEQSDSNGSPLPITPASGQGSHIWDQANNEYIDFAGGISINTLGYCHPQLIQAFQQQTDTLWQINNVWAQQPALQLAKALCEKTFAHHVHFATSGADAIAAAFKLARTYALEHFGPKKTEIIRCKNKKNSPSTEYTPEDTTYVAFNNIDNLKCAINNNTCAVVIEPIQEENELTSADPSYLKSVRALCDHYSALLIFDEIQTGMGRTGKLFAYQHYNVIPDILTSANALASGLPLAAMLCNEAVTRSLQTSTPETPYSGNPLACAIANKVLSIIDTSSVLDGVERKHTEFINQLERANQLHPVFKTFRGQGLLMGCLLLPEYQGKAYQLMQIALEEGVIVLTAGENMIRLTPSLIIPTEDISAGIERLSAAMRRFIKLNKS</sequence>
<evidence type="ECO:0000313" key="7">
    <source>
        <dbReference type="Proteomes" id="UP001449225"/>
    </source>
</evidence>
<gene>
    <name evidence="6" type="ORF">WNY58_10710</name>
</gene>
<dbReference type="PIRSF" id="PIRSF000521">
    <property type="entry name" value="Transaminase_4ab_Lys_Orn"/>
    <property type="match status" value="1"/>
</dbReference>
<dbReference type="InterPro" id="IPR050103">
    <property type="entry name" value="Class-III_PLP-dep_AT"/>
</dbReference>
<accession>A0ABU9TUJ8</accession>
<comment type="similarity">
    <text evidence="4">Belongs to the class-III pyridoxal-phosphate-dependent aminotransferase family.</text>
</comment>
<dbReference type="SUPFAM" id="SSF53383">
    <property type="entry name" value="PLP-dependent transferases"/>
    <property type="match status" value="1"/>
</dbReference>
<dbReference type="InterPro" id="IPR015422">
    <property type="entry name" value="PyrdxlP-dep_Trfase_small"/>
</dbReference>
<keyword evidence="2 6" id="KW-0032">Aminotransferase</keyword>
<name>A0ABU9TUJ8_9GAMM</name>
<keyword evidence="3 4" id="KW-0663">Pyridoxal phosphate</keyword>
<comment type="caution">
    <text evidence="6">The sequence shown here is derived from an EMBL/GenBank/DDBJ whole genome shotgun (WGS) entry which is preliminary data.</text>
</comment>
<evidence type="ECO:0000256" key="4">
    <source>
        <dbReference type="RuleBase" id="RU003560"/>
    </source>
</evidence>